<feature type="region of interest" description="Disordered" evidence="1">
    <location>
        <begin position="67"/>
        <end position="86"/>
    </location>
</feature>
<protein>
    <submittedName>
        <fullName evidence="2">Uncharacterized protein</fullName>
    </submittedName>
</protein>
<name>A0A1J8Q3U7_9AGAM</name>
<evidence type="ECO:0000256" key="1">
    <source>
        <dbReference type="SAM" id="MobiDB-lite"/>
    </source>
</evidence>
<sequence length="86" mass="9538">MAELEATRTIVPSTTIVHAFELEGRWNFWWLRPSPSLVHASLQHIETSTSQSRRHSGILGTTATVTATLPAQAGDKITDTQSRRKP</sequence>
<evidence type="ECO:0000313" key="3">
    <source>
        <dbReference type="Proteomes" id="UP000183567"/>
    </source>
</evidence>
<evidence type="ECO:0000313" key="2">
    <source>
        <dbReference type="EMBL" id="OJA15725.1"/>
    </source>
</evidence>
<dbReference type="OrthoDB" id="10562323at2759"/>
<accession>A0A1J8Q3U7</accession>
<gene>
    <name evidence="2" type="ORF">AZE42_07252</name>
</gene>
<keyword evidence="3" id="KW-1185">Reference proteome</keyword>
<dbReference type="Proteomes" id="UP000183567">
    <property type="component" value="Unassembled WGS sequence"/>
</dbReference>
<reference evidence="2 3" key="1">
    <citation type="submission" date="2016-03" db="EMBL/GenBank/DDBJ databases">
        <title>Comparative genomics of the ectomycorrhizal sister species Rhizopogon vinicolor and Rhizopogon vesiculosus (Basidiomycota: Boletales) reveals a divergence of the mating type B locus.</title>
        <authorList>
            <person name="Mujic A.B."/>
            <person name="Kuo A."/>
            <person name="Tritt A."/>
            <person name="Lipzen A."/>
            <person name="Chen C."/>
            <person name="Johnson J."/>
            <person name="Sharma A."/>
            <person name="Barry K."/>
            <person name="Grigoriev I.V."/>
            <person name="Spatafora J.W."/>
        </authorList>
    </citation>
    <scope>NUCLEOTIDE SEQUENCE [LARGE SCALE GENOMIC DNA]</scope>
    <source>
        <strain evidence="2 3">AM-OR11-056</strain>
    </source>
</reference>
<dbReference type="EMBL" id="LVVM01002908">
    <property type="protein sequence ID" value="OJA15725.1"/>
    <property type="molecule type" value="Genomic_DNA"/>
</dbReference>
<feature type="compositionally biased region" description="Basic and acidic residues" evidence="1">
    <location>
        <begin position="76"/>
        <end position="86"/>
    </location>
</feature>
<proteinExistence type="predicted"/>
<comment type="caution">
    <text evidence="2">The sequence shown here is derived from an EMBL/GenBank/DDBJ whole genome shotgun (WGS) entry which is preliminary data.</text>
</comment>
<organism evidence="2 3">
    <name type="scientific">Rhizopogon vesiculosus</name>
    <dbReference type="NCBI Taxonomy" id="180088"/>
    <lineage>
        <taxon>Eukaryota</taxon>
        <taxon>Fungi</taxon>
        <taxon>Dikarya</taxon>
        <taxon>Basidiomycota</taxon>
        <taxon>Agaricomycotina</taxon>
        <taxon>Agaricomycetes</taxon>
        <taxon>Agaricomycetidae</taxon>
        <taxon>Boletales</taxon>
        <taxon>Suillineae</taxon>
        <taxon>Rhizopogonaceae</taxon>
        <taxon>Rhizopogon</taxon>
    </lineage>
</organism>
<dbReference type="AlphaFoldDB" id="A0A1J8Q3U7"/>